<organism evidence="1 2">
    <name type="scientific">Anoxybacterium hadale</name>
    <dbReference type="NCBI Taxonomy" id="3408580"/>
    <lineage>
        <taxon>Bacteria</taxon>
        <taxon>Bacillati</taxon>
        <taxon>Bacillota</taxon>
        <taxon>Clostridia</taxon>
        <taxon>Peptostreptococcales</taxon>
        <taxon>Anaerovoracaceae</taxon>
        <taxon>Anoxybacterium</taxon>
    </lineage>
</organism>
<accession>A0ACD1AFG5</accession>
<name>A0ACD1AFG5_9FIRM</name>
<dbReference type="Proteomes" id="UP000594014">
    <property type="component" value="Chromosome"/>
</dbReference>
<evidence type="ECO:0000313" key="2">
    <source>
        <dbReference type="Proteomes" id="UP000594014"/>
    </source>
</evidence>
<protein>
    <submittedName>
        <fullName evidence="1">ROK family protein</fullName>
    </submittedName>
</protein>
<evidence type="ECO:0000313" key="1">
    <source>
        <dbReference type="EMBL" id="QOX65240.1"/>
    </source>
</evidence>
<proteinExistence type="predicted"/>
<keyword evidence="2" id="KW-1185">Reference proteome</keyword>
<gene>
    <name evidence="1" type="ORF">FRZ06_18740</name>
</gene>
<reference evidence="1" key="1">
    <citation type="submission" date="2019-08" db="EMBL/GenBank/DDBJ databases">
        <title>Genome sequence of Clostridiales bacterium MT110.</title>
        <authorList>
            <person name="Cao J."/>
        </authorList>
    </citation>
    <scope>NUCLEOTIDE SEQUENCE</scope>
    <source>
        <strain evidence="1">MT110</strain>
    </source>
</reference>
<sequence length="318" mass="34117">MNYYIGIDLGGTNIKGMIMNETLQPVISKTAPTPQNKNPESVFSEINNLIESMAAESEIDMEDVSGIGLGVPGLIDSRQNLVLNAANLFWTDVDAGKWLHKYLKKPVYTENDGTINALGEMYFGAGRGCSNIVLLTLGTGLGSGIIIDGSILHGASHVAAEAGHMIIEPDGARCSCGKNGCFESCCSATALTRYARERIKDLPDSLLLAYASGNQEAITGEMISKAWDEEDPAAKQAVEIFARKLSLGLVNLIHLFNPEIIIISGGVSQLGERILGQAREQVENALMHPIQRCRIVTGELGIDAGVMGACYLVYSNRN</sequence>
<dbReference type="EMBL" id="CP042469">
    <property type="protein sequence ID" value="QOX65240.1"/>
    <property type="molecule type" value="Genomic_DNA"/>
</dbReference>